<dbReference type="Proteomes" id="UP000027002">
    <property type="component" value="Chromosome 3"/>
</dbReference>
<feature type="compositionally biased region" description="Polar residues" evidence="4">
    <location>
        <begin position="1"/>
        <end position="12"/>
    </location>
</feature>
<dbReference type="EMBL" id="BBTG02000002">
    <property type="protein sequence ID" value="GAO14859.1"/>
    <property type="molecule type" value="Genomic_DNA"/>
</dbReference>
<dbReference type="STRING" id="1159556.A0A063CB15"/>
<evidence type="ECO:0000256" key="3">
    <source>
        <dbReference type="ARBA" id="ARBA00023002"/>
    </source>
</evidence>
<dbReference type="GO" id="GO:0005739">
    <property type="term" value="C:mitochondrion"/>
    <property type="evidence" value="ECO:0007669"/>
    <property type="project" value="TreeGrafter"/>
</dbReference>
<dbReference type="SUPFAM" id="SSF48179">
    <property type="entry name" value="6-phosphogluconate dehydrogenase C-terminal domain-like"/>
    <property type="match status" value="1"/>
</dbReference>
<feature type="domain" description="Ketopantoate reductase C-terminal" evidence="6">
    <location>
        <begin position="284"/>
        <end position="407"/>
    </location>
</feature>
<accession>A0A063CB15</accession>
<dbReference type="GO" id="GO:0008677">
    <property type="term" value="F:2-dehydropantoate 2-reductase activity"/>
    <property type="evidence" value="ECO:0007669"/>
    <property type="project" value="TreeGrafter"/>
</dbReference>
<dbReference type="InterPro" id="IPR050838">
    <property type="entry name" value="Ketopantoate_reductase"/>
</dbReference>
<evidence type="ECO:0000256" key="2">
    <source>
        <dbReference type="ARBA" id="ARBA00022857"/>
    </source>
</evidence>
<dbReference type="KEGG" id="uvi:66064876"/>
<organism evidence="7 10">
    <name type="scientific">Ustilaginoidea virens</name>
    <name type="common">Rice false smut fungus</name>
    <name type="synonym">Villosiclava virens</name>
    <dbReference type="NCBI Taxonomy" id="1159556"/>
    <lineage>
        <taxon>Eukaryota</taxon>
        <taxon>Fungi</taxon>
        <taxon>Dikarya</taxon>
        <taxon>Ascomycota</taxon>
        <taxon>Pezizomycotina</taxon>
        <taxon>Sordariomycetes</taxon>
        <taxon>Hypocreomycetidae</taxon>
        <taxon>Hypocreales</taxon>
        <taxon>Clavicipitaceae</taxon>
        <taxon>Ustilaginoidea</taxon>
    </lineage>
</organism>
<protein>
    <submittedName>
        <fullName evidence="7">Uncharacterized protein</fullName>
    </submittedName>
</protein>
<feature type="region of interest" description="Disordered" evidence="4">
    <location>
        <begin position="109"/>
        <end position="128"/>
    </location>
</feature>
<dbReference type="RefSeq" id="XP_042997530.1">
    <property type="nucleotide sequence ID" value="XM_043141596.1"/>
</dbReference>
<evidence type="ECO:0000313" key="9">
    <source>
        <dbReference type="Proteomes" id="UP000027002"/>
    </source>
</evidence>
<evidence type="ECO:0000313" key="7">
    <source>
        <dbReference type="EMBL" id="GAO14859.1"/>
    </source>
</evidence>
<gene>
    <name evidence="8" type="ORF">UV8b_04098</name>
    <name evidence="7" type="ORF">UVI_02005840</name>
</gene>
<dbReference type="Proteomes" id="UP000054053">
    <property type="component" value="Unassembled WGS sequence"/>
</dbReference>
<evidence type="ECO:0000256" key="1">
    <source>
        <dbReference type="ARBA" id="ARBA00007870"/>
    </source>
</evidence>
<dbReference type="Pfam" id="PF08546">
    <property type="entry name" value="ApbA_C"/>
    <property type="match status" value="1"/>
</dbReference>
<dbReference type="PANTHER" id="PTHR43765">
    <property type="entry name" value="2-DEHYDROPANTOATE 2-REDUCTASE-RELATED"/>
    <property type="match status" value="1"/>
</dbReference>
<comment type="similarity">
    <text evidence="1">Belongs to the ketopantoate reductase family.</text>
</comment>
<evidence type="ECO:0000313" key="10">
    <source>
        <dbReference type="Proteomes" id="UP000054053"/>
    </source>
</evidence>
<feature type="region of interest" description="Disordered" evidence="4">
    <location>
        <begin position="1"/>
        <end position="46"/>
    </location>
</feature>
<dbReference type="HOGENOM" id="CLU_031468_3_0_1"/>
<reference evidence="8" key="3">
    <citation type="submission" date="2020-03" db="EMBL/GenBank/DDBJ databases">
        <title>A mixture of massive structural variations and highly conserved coding sequences in Ustilaginoidea virens genome.</title>
        <authorList>
            <person name="Zhang K."/>
            <person name="Zhao Z."/>
            <person name="Zhang Z."/>
            <person name="Li Y."/>
            <person name="Hsiang T."/>
            <person name="Sun W."/>
        </authorList>
    </citation>
    <scope>NUCLEOTIDE SEQUENCE</scope>
    <source>
        <strain evidence="8">UV-8b</strain>
    </source>
</reference>
<evidence type="ECO:0000259" key="5">
    <source>
        <dbReference type="Pfam" id="PF02558"/>
    </source>
</evidence>
<keyword evidence="2" id="KW-0521">NADP</keyword>
<dbReference type="PANTHER" id="PTHR43765:SF2">
    <property type="entry name" value="2-DEHYDROPANTOATE 2-REDUCTASE"/>
    <property type="match status" value="1"/>
</dbReference>
<feature type="domain" description="Ketopantoate reductase N-terminal" evidence="5">
    <location>
        <begin position="132"/>
        <end position="236"/>
    </location>
</feature>
<dbReference type="InterPro" id="IPR013752">
    <property type="entry name" value="KPA_reductase"/>
</dbReference>
<dbReference type="AlphaFoldDB" id="A0A063CB15"/>
<keyword evidence="9" id="KW-1185">Reference proteome</keyword>
<evidence type="ECO:0000259" key="6">
    <source>
        <dbReference type="Pfam" id="PF08546"/>
    </source>
</evidence>
<dbReference type="OrthoDB" id="73846at2759"/>
<evidence type="ECO:0000256" key="4">
    <source>
        <dbReference type="SAM" id="MobiDB-lite"/>
    </source>
</evidence>
<reference evidence="10" key="2">
    <citation type="journal article" date="2016" name="Genome Announc.">
        <title>Genome sequence of Ustilaginoidea virens IPU010, a rice pathogenic fungus causing false smut.</title>
        <authorList>
            <person name="Kumagai T."/>
            <person name="Ishii T."/>
            <person name="Terai G."/>
            <person name="Umemura M."/>
            <person name="Machida M."/>
            <person name="Asai K."/>
        </authorList>
    </citation>
    <scope>NUCLEOTIDE SEQUENCE [LARGE SCALE GENOMIC DNA]</scope>
    <source>
        <strain evidence="10">IPU010</strain>
    </source>
</reference>
<proteinExistence type="inferred from homology"/>
<dbReference type="EMBL" id="CP072755">
    <property type="protein sequence ID" value="QUC19857.1"/>
    <property type="molecule type" value="Genomic_DNA"/>
</dbReference>
<dbReference type="GO" id="GO:0050661">
    <property type="term" value="F:NADP binding"/>
    <property type="evidence" value="ECO:0007669"/>
    <property type="project" value="TreeGrafter"/>
</dbReference>
<dbReference type="InterPro" id="IPR013328">
    <property type="entry name" value="6PGD_dom2"/>
</dbReference>
<reference evidence="7" key="1">
    <citation type="journal article" date="2016" name="Genome Announc.">
        <title>Genome Sequence of Ustilaginoidea virens IPU010, a Rice Pathogenic Fungus Causing False Smut.</title>
        <authorList>
            <person name="Kumagai T."/>
            <person name="Ishii T."/>
            <person name="Terai G."/>
            <person name="Umemura M."/>
            <person name="Machida M."/>
            <person name="Asai K."/>
        </authorList>
    </citation>
    <scope>NUCLEOTIDE SEQUENCE [LARGE SCALE GENOMIC DNA]</scope>
    <source>
        <strain evidence="7">IPU010</strain>
    </source>
</reference>
<name>A0A063CB15_USTVR</name>
<keyword evidence="3" id="KW-0560">Oxidoreductase</keyword>
<dbReference type="Pfam" id="PF02558">
    <property type="entry name" value="ApbA"/>
    <property type="match status" value="1"/>
</dbReference>
<dbReference type="Gene3D" id="1.10.1040.10">
    <property type="entry name" value="N-(1-d-carboxylethyl)-l-norvaline Dehydrogenase, domain 2"/>
    <property type="match status" value="1"/>
</dbReference>
<feature type="compositionally biased region" description="Polar residues" evidence="4">
    <location>
        <begin position="22"/>
        <end position="45"/>
    </location>
</feature>
<evidence type="ECO:0000313" key="8">
    <source>
        <dbReference type="EMBL" id="QUC19857.1"/>
    </source>
</evidence>
<sequence>MRHYGTVNTADQPPSPEPAQLKPSSNALGRPLANSTSGTKPSSSDAFARAQRYVPSVLLPREAACSPTVHKIHVLGEDARSKFIAHALSSVYDSVEMIGWKTRPFSSPSESSKYGNIEKTRPGSRRTTSVVARNLAAREDAPAQSDGPDIHQLVVTGYGYEAAKALETVKDRLDDNATVCLMNDGLGVLEDVRTRIFQGAHEAPNFLLGHMSHRLAFNRRYDAVARLRGGQTRLTYAEAPRVRLEDAQKVESRPNFVRSLARAKDLKSSFNTYDQWLRFKLPAVIFDSVVEPVCVLLDMPYHGLLQNRAAQRTMYRLLREILLVLEDMPELKNSTVIRDYLHSQGVQKFLYNRIMSKRSNPSQLVRRIQHGLPTDVEYLNGYFIRRGRSLGINLPMNVMMRDMIKAKHSQSIEQLNSYIPVEETSVPSHLAFQYRTTRG</sequence>
<dbReference type="GeneID" id="66064876"/>
<dbReference type="InterPro" id="IPR008927">
    <property type="entry name" value="6-PGluconate_DH-like_C_sf"/>
</dbReference>
<dbReference type="InterPro" id="IPR013332">
    <property type="entry name" value="KPR_N"/>
</dbReference>